<organism evidence="2 3">
    <name type="scientific">Oldenlandia corymbosa var. corymbosa</name>
    <dbReference type="NCBI Taxonomy" id="529605"/>
    <lineage>
        <taxon>Eukaryota</taxon>
        <taxon>Viridiplantae</taxon>
        <taxon>Streptophyta</taxon>
        <taxon>Embryophyta</taxon>
        <taxon>Tracheophyta</taxon>
        <taxon>Spermatophyta</taxon>
        <taxon>Magnoliopsida</taxon>
        <taxon>eudicotyledons</taxon>
        <taxon>Gunneridae</taxon>
        <taxon>Pentapetalae</taxon>
        <taxon>asterids</taxon>
        <taxon>lamiids</taxon>
        <taxon>Gentianales</taxon>
        <taxon>Rubiaceae</taxon>
        <taxon>Rubioideae</taxon>
        <taxon>Spermacoceae</taxon>
        <taxon>Hedyotis-Oldenlandia complex</taxon>
        <taxon>Oldenlandia</taxon>
    </lineage>
</organism>
<dbReference type="AlphaFoldDB" id="A0AAV1C5N0"/>
<dbReference type="EMBL" id="OX459118">
    <property type="protein sequence ID" value="CAI9089964.1"/>
    <property type="molecule type" value="Genomic_DNA"/>
</dbReference>
<feature type="region of interest" description="Disordered" evidence="1">
    <location>
        <begin position="1"/>
        <end position="24"/>
    </location>
</feature>
<gene>
    <name evidence="2" type="ORF">OLC1_LOCUS2217</name>
</gene>
<accession>A0AAV1C5N0</accession>
<reference evidence="2" key="1">
    <citation type="submission" date="2023-03" db="EMBL/GenBank/DDBJ databases">
        <authorList>
            <person name="Julca I."/>
        </authorList>
    </citation>
    <scope>NUCLEOTIDE SEQUENCE</scope>
</reference>
<proteinExistence type="predicted"/>
<protein>
    <submittedName>
        <fullName evidence="2">OLC1v1024622C1</fullName>
    </submittedName>
</protein>
<evidence type="ECO:0000313" key="3">
    <source>
        <dbReference type="Proteomes" id="UP001161247"/>
    </source>
</evidence>
<evidence type="ECO:0000313" key="2">
    <source>
        <dbReference type="EMBL" id="CAI9089964.1"/>
    </source>
</evidence>
<keyword evidence="3" id="KW-1185">Reference proteome</keyword>
<name>A0AAV1C5N0_OLDCO</name>
<dbReference type="Proteomes" id="UP001161247">
    <property type="component" value="Chromosome 1"/>
</dbReference>
<evidence type="ECO:0000256" key="1">
    <source>
        <dbReference type="SAM" id="MobiDB-lite"/>
    </source>
</evidence>
<sequence>MEKQTLEGINSAGKGSIELGGGGCNGGLTRVLEKQTKELNRLVEAIEGTSKGAKGGLQMRKQTSTPQLEKDLFLSGGCKWLVKG</sequence>